<protein>
    <submittedName>
        <fullName evidence="1">Uncharacterized protein</fullName>
    </submittedName>
</protein>
<sequence>LDAGSQAVPWLLVRVIGPLYVPLSPVALTKARFAVFIMIYSAPVSMCFDQ</sequence>
<evidence type="ECO:0000313" key="1">
    <source>
        <dbReference type="EMBL" id="GFP35730.1"/>
    </source>
</evidence>
<proteinExistence type="predicted"/>
<comment type="caution">
    <text evidence="1">The sequence shown here is derived from an EMBL/GenBank/DDBJ whole genome shotgun (WGS) entry which is preliminary data.</text>
</comment>
<evidence type="ECO:0000313" key="2">
    <source>
        <dbReference type="Proteomes" id="UP000576480"/>
    </source>
</evidence>
<organism evidence="1 2">
    <name type="scientific">Candidatus Hakubella thermalkaliphila</name>
    <dbReference type="NCBI Taxonomy" id="2754717"/>
    <lineage>
        <taxon>Bacteria</taxon>
        <taxon>Bacillati</taxon>
        <taxon>Actinomycetota</taxon>
        <taxon>Actinomycetota incertae sedis</taxon>
        <taxon>Candidatus Hakubellales</taxon>
        <taxon>Candidatus Hakubellaceae</taxon>
        <taxon>Candidatus Hakubella</taxon>
    </lineage>
</organism>
<accession>A0A6V8PU89</accession>
<dbReference type="Proteomes" id="UP000576480">
    <property type="component" value="Unassembled WGS sequence"/>
</dbReference>
<dbReference type="EMBL" id="BLSB01000191">
    <property type="protein sequence ID" value="GFP35730.1"/>
    <property type="molecule type" value="Genomic_DNA"/>
</dbReference>
<name>A0A6V8PU89_9ACTN</name>
<gene>
    <name evidence="1" type="ORF">HKBW3S43_01519</name>
</gene>
<reference evidence="1 2" key="1">
    <citation type="journal article" date="2020" name="Front. Microbiol.">
        <title>Single-cell genomics of novel Actinobacteria with the Wood-Ljungdahl pathway discovered in a serpentinizing system.</title>
        <authorList>
            <person name="Merino N."/>
            <person name="Kawai M."/>
            <person name="Boyd E.S."/>
            <person name="Colman D.R."/>
            <person name="McGlynn S.E."/>
            <person name="Nealson K.H."/>
            <person name="Kurokawa K."/>
            <person name="Hongoh Y."/>
        </authorList>
    </citation>
    <scope>NUCLEOTIDE SEQUENCE [LARGE SCALE GENOMIC DNA]</scope>
    <source>
        <strain evidence="1 2">S43</strain>
    </source>
</reference>
<feature type="non-terminal residue" evidence="1">
    <location>
        <position position="1"/>
    </location>
</feature>
<dbReference type="AlphaFoldDB" id="A0A6V8PU89"/>